<feature type="transmembrane region" description="Helical" evidence="4">
    <location>
        <begin position="339"/>
        <end position="357"/>
    </location>
</feature>
<feature type="transmembrane region" description="Helical" evidence="4">
    <location>
        <begin position="159"/>
        <end position="178"/>
    </location>
</feature>
<dbReference type="InterPro" id="IPR011990">
    <property type="entry name" value="TPR-like_helical_dom_sf"/>
</dbReference>
<gene>
    <name evidence="5" type="ORF">GCM10023332_00480</name>
</gene>
<feature type="transmembrane region" description="Helical" evidence="4">
    <location>
        <begin position="310"/>
        <end position="332"/>
    </location>
</feature>
<comment type="caution">
    <text evidence="5">The sequence shown here is derived from an EMBL/GenBank/DDBJ whole genome shotgun (WGS) entry which is preliminary data.</text>
</comment>
<proteinExistence type="predicted"/>
<feature type="transmembrane region" description="Helical" evidence="4">
    <location>
        <begin position="210"/>
        <end position="226"/>
    </location>
</feature>
<dbReference type="InterPro" id="IPR052346">
    <property type="entry name" value="O-mannosyl-transferase_TMTC"/>
</dbReference>
<dbReference type="PANTHER" id="PTHR44227:SF3">
    <property type="entry name" value="PROTEIN O-MANNOSYL-TRANSFERASE TMTC4"/>
    <property type="match status" value="1"/>
</dbReference>
<keyword evidence="2" id="KW-0802">TPR repeat</keyword>
<evidence type="ECO:0000256" key="2">
    <source>
        <dbReference type="ARBA" id="ARBA00022803"/>
    </source>
</evidence>
<feature type="transmembrane region" description="Helical" evidence="4">
    <location>
        <begin position="395"/>
        <end position="414"/>
    </location>
</feature>
<reference evidence="6" key="1">
    <citation type="journal article" date="2019" name="Int. J. Syst. Evol. Microbiol.">
        <title>The Global Catalogue of Microorganisms (GCM) 10K type strain sequencing project: providing services to taxonomists for standard genome sequencing and annotation.</title>
        <authorList>
            <consortium name="The Broad Institute Genomics Platform"/>
            <consortium name="The Broad Institute Genome Sequencing Center for Infectious Disease"/>
            <person name="Wu L."/>
            <person name="Ma J."/>
        </authorList>
    </citation>
    <scope>NUCLEOTIDE SEQUENCE [LARGE SCALE GENOMIC DNA]</scope>
    <source>
        <strain evidence="6">JCM 18392</strain>
    </source>
</reference>
<protein>
    <recommendedName>
        <fullName evidence="7">Tetratricopeptide repeat protein</fullName>
    </recommendedName>
</protein>
<accession>A0ABP9DRH4</accession>
<sequence>MRGMGINRFDAPTRASALAAFALPVALLLTWWVTRAALHGPFVFDDFPNLAHLDRIGGQFTLARLADYLQAFIGDPGRPLSALSFLIDDTAWPSTPYGFKRTNLLLHLLGGVLVFAFVRGVARGLLDADRAALAAALASAAWLLHPMQLSTSMLVVQRMTQLMALTSLAALWWASAYVQRAPLTVRRSLGLLAGLGLATIAAFLCKENGALLPLYAGVVLFVLLRDHLQAGTPGARTLLAAGLTLPVVAVVAYIASKSSYGTAEALRDFGPGERLLTQARVLIEYLGRIALPRLDGSGLFHDDFEASRGLLQPGTTLPAVLFCLGLLGAALALRRRAPLFSFAVLWYFGGHLIEASTLPLELYFEHRNYLPMVGPLAAMAIAIARLPAEGMRRTYLAAAVAWIALCAGITFVQAKVWASEAMLAAIWADESPGSARAVELQAKVLADGGHYDVAYETLERAMQARPELRRLSLDLVLLDCMRGSLTRDRLIDAGAHALDAPFNRSSLEALSTLLDLSIEGGCGAALDVPTWRDLAQAFIARPLYAGGEVGGYLWIQVARSYLAEGNLPAANQALEAAYTANPDSELARRAYILSYDNGACAMARKWWPRQAPSARFSFDAWLQARAFASNGLAPPETCGQPATLVPPAGSLPDTGTVNPIATPPSG</sequence>
<organism evidence="5 6">
    <name type="scientific">Luteimonas vadosa</name>
    <dbReference type="NCBI Taxonomy" id="1165507"/>
    <lineage>
        <taxon>Bacteria</taxon>
        <taxon>Pseudomonadati</taxon>
        <taxon>Pseudomonadota</taxon>
        <taxon>Gammaproteobacteria</taxon>
        <taxon>Lysobacterales</taxon>
        <taxon>Lysobacteraceae</taxon>
        <taxon>Luteimonas</taxon>
    </lineage>
</organism>
<evidence type="ECO:0000256" key="4">
    <source>
        <dbReference type="SAM" id="Phobius"/>
    </source>
</evidence>
<dbReference type="EMBL" id="BAABJY010000001">
    <property type="protein sequence ID" value="GAA4853364.1"/>
    <property type="molecule type" value="Genomic_DNA"/>
</dbReference>
<evidence type="ECO:0000313" key="6">
    <source>
        <dbReference type="Proteomes" id="UP001501323"/>
    </source>
</evidence>
<evidence type="ECO:0000313" key="5">
    <source>
        <dbReference type="EMBL" id="GAA4853364.1"/>
    </source>
</evidence>
<keyword evidence="1" id="KW-0677">Repeat</keyword>
<feature type="transmembrane region" description="Helical" evidence="4">
    <location>
        <begin position="369"/>
        <end position="388"/>
    </location>
</feature>
<keyword evidence="4" id="KW-1133">Transmembrane helix</keyword>
<feature type="region of interest" description="Disordered" evidence="3">
    <location>
        <begin position="638"/>
        <end position="666"/>
    </location>
</feature>
<evidence type="ECO:0000256" key="1">
    <source>
        <dbReference type="ARBA" id="ARBA00022737"/>
    </source>
</evidence>
<keyword evidence="4" id="KW-0812">Transmembrane</keyword>
<evidence type="ECO:0008006" key="7">
    <source>
        <dbReference type="Google" id="ProtNLM"/>
    </source>
</evidence>
<keyword evidence="6" id="KW-1185">Reference proteome</keyword>
<evidence type="ECO:0000256" key="3">
    <source>
        <dbReference type="SAM" id="MobiDB-lite"/>
    </source>
</evidence>
<dbReference type="SUPFAM" id="SSF48452">
    <property type="entry name" value="TPR-like"/>
    <property type="match status" value="1"/>
</dbReference>
<dbReference type="PANTHER" id="PTHR44227">
    <property type="match status" value="1"/>
</dbReference>
<feature type="transmembrane region" description="Helical" evidence="4">
    <location>
        <begin position="104"/>
        <end position="122"/>
    </location>
</feature>
<keyword evidence="4" id="KW-0472">Membrane</keyword>
<feature type="transmembrane region" description="Helical" evidence="4">
    <location>
        <begin position="238"/>
        <end position="256"/>
    </location>
</feature>
<dbReference type="Proteomes" id="UP001501323">
    <property type="component" value="Unassembled WGS sequence"/>
</dbReference>
<feature type="transmembrane region" description="Helical" evidence="4">
    <location>
        <begin position="185"/>
        <end position="204"/>
    </location>
</feature>
<name>A0ABP9DRH4_9GAMM</name>